<proteinExistence type="inferred from homology"/>
<evidence type="ECO:0000256" key="2">
    <source>
        <dbReference type="ARBA" id="ARBA00022723"/>
    </source>
</evidence>
<evidence type="ECO:0000313" key="6">
    <source>
        <dbReference type="EMBL" id="VAW72437.1"/>
    </source>
</evidence>
<comment type="similarity">
    <text evidence="1">Belongs to the metallo-beta-lactamase superfamily.</text>
</comment>
<keyword evidence="4" id="KW-0862">Zinc</keyword>
<dbReference type="InterPro" id="IPR051013">
    <property type="entry name" value="MBL_superfamily_lactonases"/>
</dbReference>
<dbReference type="InterPro" id="IPR036866">
    <property type="entry name" value="RibonucZ/Hydroxyglut_hydro"/>
</dbReference>
<organism evidence="6">
    <name type="scientific">hydrothermal vent metagenome</name>
    <dbReference type="NCBI Taxonomy" id="652676"/>
    <lineage>
        <taxon>unclassified sequences</taxon>
        <taxon>metagenomes</taxon>
        <taxon>ecological metagenomes</taxon>
    </lineage>
</organism>
<evidence type="ECO:0000256" key="3">
    <source>
        <dbReference type="ARBA" id="ARBA00022801"/>
    </source>
</evidence>
<dbReference type="PANTHER" id="PTHR42978">
    <property type="entry name" value="QUORUM-QUENCHING LACTONASE YTNP-RELATED-RELATED"/>
    <property type="match status" value="1"/>
</dbReference>
<keyword evidence="2" id="KW-0479">Metal-binding</keyword>
<evidence type="ECO:0000256" key="1">
    <source>
        <dbReference type="ARBA" id="ARBA00007749"/>
    </source>
</evidence>
<reference evidence="6" key="1">
    <citation type="submission" date="2018-06" db="EMBL/GenBank/DDBJ databases">
        <authorList>
            <person name="Zhirakovskaya E."/>
        </authorList>
    </citation>
    <scope>NUCLEOTIDE SEQUENCE</scope>
</reference>
<dbReference type="GO" id="GO:0016787">
    <property type="term" value="F:hydrolase activity"/>
    <property type="evidence" value="ECO:0007669"/>
    <property type="project" value="UniProtKB-KW"/>
</dbReference>
<dbReference type="Pfam" id="PF00753">
    <property type="entry name" value="Lactamase_B"/>
    <property type="match status" value="1"/>
</dbReference>
<feature type="domain" description="Metallo-beta-lactamase" evidence="5">
    <location>
        <begin position="105"/>
        <end position="310"/>
    </location>
</feature>
<accession>A0A3B0YA58</accession>
<dbReference type="GO" id="GO:0046872">
    <property type="term" value="F:metal ion binding"/>
    <property type="evidence" value="ECO:0007669"/>
    <property type="project" value="UniProtKB-KW"/>
</dbReference>
<protein>
    <recommendedName>
        <fullName evidence="5">Metallo-beta-lactamase domain-containing protein</fullName>
    </recommendedName>
</protein>
<evidence type="ECO:0000256" key="4">
    <source>
        <dbReference type="ARBA" id="ARBA00022833"/>
    </source>
</evidence>
<dbReference type="SUPFAM" id="SSF56281">
    <property type="entry name" value="Metallo-hydrolase/oxidoreductase"/>
    <property type="match status" value="1"/>
</dbReference>
<dbReference type="EMBL" id="UOFJ01000663">
    <property type="protein sequence ID" value="VAW72437.1"/>
    <property type="molecule type" value="Genomic_DNA"/>
</dbReference>
<dbReference type="SMART" id="SM00849">
    <property type="entry name" value="Lactamase_B"/>
    <property type="match status" value="1"/>
</dbReference>
<dbReference type="Gene3D" id="3.60.15.10">
    <property type="entry name" value="Ribonuclease Z/Hydroxyacylglutathione hydrolase-like"/>
    <property type="match status" value="1"/>
</dbReference>
<evidence type="ECO:0000259" key="5">
    <source>
        <dbReference type="SMART" id="SM00849"/>
    </source>
</evidence>
<dbReference type="CDD" id="cd07729">
    <property type="entry name" value="AHL_lactonase_MBL-fold"/>
    <property type="match status" value="1"/>
</dbReference>
<sequence length="326" mass="36837">MKSIKKFEHRRENSPAFLNHIIYLALVLSLTSFSLGASQSNSQTLTQPYQISDRHLIKYLAKAQHRNKHLPVDLKLHVFDCGEILVRDITTFNPALTANEQIVFSDTCYLIQHPQGTLIWDTGLADSLLGVPGGVDAGNGAFNLSVSKTLKSQLDEIDIDPLSVDFIAFSHLHFDHTANTSYFQNATWLIQEVEYDLAFSPQAEKFFFSPQDYSLLQNNDTIKLNGHYDIFGDASAVIISTPGHTPGHQALYLNMAETGPVILSGDLYHFQQNREEYGFPVFNTKKETVHSFALVDDLLDKLNAKLWIQHDKPFFNSLNLSPDFYR</sequence>
<dbReference type="InterPro" id="IPR001279">
    <property type="entry name" value="Metallo-B-lactamas"/>
</dbReference>
<dbReference type="AlphaFoldDB" id="A0A3B0YA58"/>
<name>A0A3B0YA58_9ZZZZ</name>
<dbReference type="PANTHER" id="PTHR42978:SF3">
    <property type="entry name" value="BLR3078 PROTEIN"/>
    <property type="match status" value="1"/>
</dbReference>
<gene>
    <name evidence="6" type="ORF">MNBD_GAMMA10-2223</name>
</gene>
<keyword evidence="3" id="KW-0378">Hydrolase</keyword>